<feature type="compositionally biased region" description="Low complexity" evidence="1">
    <location>
        <begin position="1"/>
        <end position="14"/>
    </location>
</feature>
<dbReference type="GeneID" id="54551550"/>
<keyword evidence="3" id="KW-1185">Reference proteome</keyword>
<protein>
    <submittedName>
        <fullName evidence="2">Uncharacterized protein</fullName>
    </submittedName>
</protein>
<feature type="region of interest" description="Disordered" evidence="1">
    <location>
        <begin position="1"/>
        <end position="54"/>
    </location>
</feature>
<dbReference type="RefSeq" id="XP_033654063.1">
    <property type="nucleotide sequence ID" value="XM_033798375.1"/>
</dbReference>
<organism evidence="2 3">
    <name type="scientific">Westerdykella ornata</name>
    <dbReference type="NCBI Taxonomy" id="318751"/>
    <lineage>
        <taxon>Eukaryota</taxon>
        <taxon>Fungi</taxon>
        <taxon>Dikarya</taxon>
        <taxon>Ascomycota</taxon>
        <taxon>Pezizomycotina</taxon>
        <taxon>Dothideomycetes</taxon>
        <taxon>Pleosporomycetidae</taxon>
        <taxon>Pleosporales</taxon>
        <taxon>Sporormiaceae</taxon>
        <taxon>Westerdykella</taxon>
    </lineage>
</organism>
<evidence type="ECO:0000256" key="1">
    <source>
        <dbReference type="SAM" id="MobiDB-lite"/>
    </source>
</evidence>
<dbReference type="EMBL" id="ML986493">
    <property type="protein sequence ID" value="KAF2276524.1"/>
    <property type="molecule type" value="Genomic_DNA"/>
</dbReference>
<evidence type="ECO:0000313" key="3">
    <source>
        <dbReference type="Proteomes" id="UP000800097"/>
    </source>
</evidence>
<gene>
    <name evidence="2" type="ORF">EI97DRAFT_433355</name>
</gene>
<name>A0A6A6JJT3_WESOR</name>
<accession>A0A6A6JJT3</accession>
<feature type="compositionally biased region" description="Polar residues" evidence="1">
    <location>
        <begin position="24"/>
        <end position="34"/>
    </location>
</feature>
<reference evidence="2" key="1">
    <citation type="journal article" date="2020" name="Stud. Mycol.">
        <title>101 Dothideomycetes genomes: a test case for predicting lifestyles and emergence of pathogens.</title>
        <authorList>
            <person name="Haridas S."/>
            <person name="Albert R."/>
            <person name="Binder M."/>
            <person name="Bloem J."/>
            <person name="Labutti K."/>
            <person name="Salamov A."/>
            <person name="Andreopoulos B."/>
            <person name="Baker S."/>
            <person name="Barry K."/>
            <person name="Bills G."/>
            <person name="Bluhm B."/>
            <person name="Cannon C."/>
            <person name="Castanera R."/>
            <person name="Culley D."/>
            <person name="Daum C."/>
            <person name="Ezra D."/>
            <person name="Gonzalez J."/>
            <person name="Henrissat B."/>
            <person name="Kuo A."/>
            <person name="Liang C."/>
            <person name="Lipzen A."/>
            <person name="Lutzoni F."/>
            <person name="Magnuson J."/>
            <person name="Mondo S."/>
            <person name="Nolan M."/>
            <person name="Ohm R."/>
            <person name="Pangilinan J."/>
            <person name="Park H.-J."/>
            <person name="Ramirez L."/>
            <person name="Alfaro M."/>
            <person name="Sun H."/>
            <person name="Tritt A."/>
            <person name="Yoshinaga Y."/>
            <person name="Zwiers L.-H."/>
            <person name="Turgeon B."/>
            <person name="Goodwin S."/>
            <person name="Spatafora J."/>
            <person name="Crous P."/>
            <person name="Grigoriev I."/>
        </authorList>
    </citation>
    <scope>NUCLEOTIDE SEQUENCE</scope>
    <source>
        <strain evidence="2">CBS 379.55</strain>
    </source>
</reference>
<dbReference type="AlphaFoldDB" id="A0A6A6JJT3"/>
<proteinExistence type="predicted"/>
<evidence type="ECO:0000313" key="2">
    <source>
        <dbReference type="EMBL" id="KAF2276524.1"/>
    </source>
</evidence>
<dbReference type="Proteomes" id="UP000800097">
    <property type="component" value="Unassembled WGS sequence"/>
</dbReference>
<sequence length="54" mass="5924">MPFRLAPQTPVAQTPPQPEDRSTDTSPTEASTPPRTDLSRLGPMLLPNRPRRSG</sequence>